<dbReference type="InterPro" id="IPR002734">
    <property type="entry name" value="RibDG_C"/>
</dbReference>
<dbReference type="PANTHER" id="PTHR38011:SF12">
    <property type="entry name" value="BIFUNCTIONAL DEAMINASE-REDUCTASE DOMAIN PROTEIN"/>
    <property type="match status" value="1"/>
</dbReference>
<sequence>MSKVICQLSISLDGFVAGPDQSRTHPLGRGGEQLHTWAHRLENWRSRQGLTGGVRTVSADVLDDVTEGVGAYVMGRRMFGDGPGPWDESWTGWWGEDPPFRAPVYVLSHHPRAPLPMRGGTEFRFVTDGIDSALRQAREAAGDRDVAVAGGAETARQYLAAALLDELHLHLVPVLLGAGERLLVNVGRPALEQDRVVVGDQVTHLRYRFPR</sequence>
<dbReference type="SUPFAM" id="SSF53597">
    <property type="entry name" value="Dihydrofolate reductase-like"/>
    <property type="match status" value="1"/>
</dbReference>
<dbReference type="Gene3D" id="3.40.430.10">
    <property type="entry name" value="Dihydrofolate Reductase, subunit A"/>
    <property type="match status" value="1"/>
</dbReference>
<evidence type="ECO:0000259" key="1">
    <source>
        <dbReference type="Pfam" id="PF01872"/>
    </source>
</evidence>
<comment type="caution">
    <text evidence="2">The sequence shown here is derived from an EMBL/GenBank/DDBJ whole genome shotgun (WGS) entry which is preliminary data.</text>
</comment>
<gene>
    <name evidence="2" type="ORF">AWW66_24480</name>
</gene>
<dbReference type="GO" id="GO:0008703">
    <property type="term" value="F:5-amino-6-(5-phosphoribosylamino)uracil reductase activity"/>
    <property type="evidence" value="ECO:0007669"/>
    <property type="project" value="InterPro"/>
</dbReference>
<dbReference type="EMBL" id="LRQV01000116">
    <property type="protein sequence ID" value="KXK59384.1"/>
    <property type="molecule type" value="Genomic_DNA"/>
</dbReference>
<evidence type="ECO:0000313" key="3">
    <source>
        <dbReference type="Proteomes" id="UP000070620"/>
    </source>
</evidence>
<name>A0A136PLW3_9ACTN</name>
<dbReference type="Pfam" id="PF01872">
    <property type="entry name" value="RibD_C"/>
    <property type="match status" value="1"/>
</dbReference>
<accession>A0A136PLW3</accession>
<dbReference type="Proteomes" id="UP000070620">
    <property type="component" value="Unassembled WGS sequence"/>
</dbReference>
<dbReference type="GO" id="GO:0009231">
    <property type="term" value="P:riboflavin biosynthetic process"/>
    <property type="evidence" value="ECO:0007669"/>
    <property type="project" value="InterPro"/>
</dbReference>
<evidence type="ECO:0000313" key="2">
    <source>
        <dbReference type="EMBL" id="KXK59384.1"/>
    </source>
</evidence>
<organism evidence="2 3">
    <name type="scientific">Micromonospora rosaria</name>
    <dbReference type="NCBI Taxonomy" id="47874"/>
    <lineage>
        <taxon>Bacteria</taxon>
        <taxon>Bacillati</taxon>
        <taxon>Actinomycetota</taxon>
        <taxon>Actinomycetes</taxon>
        <taxon>Micromonosporales</taxon>
        <taxon>Micromonosporaceae</taxon>
        <taxon>Micromonospora</taxon>
    </lineage>
</organism>
<reference evidence="2 3" key="1">
    <citation type="submission" date="2016-01" db="EMBL/GenBank/DDBJ databases">
        <title>Whole genome sequence and analysis of Micromonospora rosaria DSM 803, which can produce antibacterial substance rosamicin.</title>
        <authorList>
            <person name="Yang H."/>
            <person name="He X."/>
            <person name="Zhu D."/>
        </authorList>
    </citation>
    <scope>NUCLEOTIDE SEQUENCE [LARGE SCALE GENOMIC DNA]</scope>
    <source>
        <strain evidence="2 3">DSM 803</strain>
    </source>
</reference>
<dbReference type="RefSeq" id="WP_067370929.1">
    <property type="nucleotide sequence ID" value="NZ_JBIUBN010000003.1"/>
</dbReference>
<proteinExistence type="predicted"/>
<dbReference type="InterPro" id="IPR050765">
    <property type="entry name" value="Riboflavin_Biosynth_HTPR"/>
</dbReference>
<dbReference type="OrthoDB" id="2313602at2"/>
<protein>
    <submittedName>
        <fullName evidence="2">Deaminase</fullName>
    </submittedName>
</protein>
<dbReference type="PANTHER" id="PTHR38011">
    <property type="entry name" value="DIHYDROFOLATE REDUCTASE FAMILY PROTEIN (AFU_ORTHOLOGUE AFUA_8G06820)"/>
    <property type="match status" value="1"/>
</dbReference>
<dbReference type="InterPro" id="IPR024072">
    <property type="entry name" value="DHFR-like_dom_sf"/>
</dbReference>
<feature type="domain" description="Bacterial bifunctional deaminase-reductase C-terminal" evidence="1">
    <location>
        <begin position="3"/>
        <end position="196"/>
    </location>
</feature>
<keyword evidence="3" id="KW-1185">Reference proteome</keyword>
<dbReference type="AlphaFoldDB" id="A0A136PLW3"/>